<dbReference type="EMBL" id="VDMD01000060">
    <property type="protein sequence ID" value="TRM56723.1"/>
    <property type="molecule type" value="Genomic_DNA"/>
</dbReference>
<comment type="caution">
    <text evidence="1">The sequence shown here is derived from an EMBL/GenBank/DDBJ whole genome shotgun (WGS) entry which is preliminary data.</text>
</comment>
<organism evidence="1 2">
    <name type="scientific">Schizophyllum amplum</name>
    <dbReference type="NCBI Taxonomy" id="97359"/>
    <lineage>
        <taxon>Eukaryota</taxon>
        <taxon>Fungi</taxon>
        <taxon>Dikarya</taxon>
        <taxon>Basidiomycota</taxon>
        <taxon>Agaricomycotina</taxon>
        <taxon>Agaricomycetes</taxon>
        <taxon>Agaricomycetidae</taxon>
        <taxon>Agaricales</taxon>
        <taxon>Schizophyllaceae</taxon>
        <taxon>Schizophyllum</taxon>
    </lineage>
</organism>
<sequence length="240" mass="27200">MINALSDTMTPDTESLMSDTESIISATESLMSNSVVSDDPSESEWRHAKLKLTLFNLYDRYKLKLGNPRTFPRLVRYHFNCMLCPDKCSWTLKVRENAKPDDEEIKAGAAKFIEHVRAHVDEETHRLQTNPQQKKDYVTGLAEGFSIDVRACTWRGCSHPARDADSLIDHIVRKHIGPVTSAYCPLCNARTGHVKDFDRRGNSSGTPFKLTRSLLRHYESGKCAVLESRRGAQGQCRCLR</sequence>
<name>A0A550BW29_9AGAR</name>
<evidence type="ECO:0000313" key="1">
    <source>
        <dbReference type="EMBL" id="TRM56723.1"/>
    </source>
</evidence>
<dbReference type="AlphaFoldDB" id="A0A550BW29"/>
<reference evidence="1 2" key="1">
    <citation type="journal article" date="2019" name="New Phytol.">
        <title>Comparative genomics reveals unique wood-decay strategies and fruiting body development in the Schizophyllaceae.</title>
        <authorList>
            <person name="Almasi E."/>
            <person name="Sahu N."/>
            <person name="Krizsan K."/>
            <person name="Balint B."/>
            <person name="Kovacs G.M."/>
            <person name="Kiss B."/>
            <person name="Cseklye J."/>
            <person name="Drula E."/>
            <person name="Henrissat B."/>
            <person name="Nagy I."/>
            <person name="Chovatia M."/>
            <person name="Adam C."/>
            <person name="LaButti K."/>
            <person name="Lipzen A."/>
            <person name="Riley R."/>
            <person name="Grigoriev I.V."/>
            <person name="Nagy L.G."/>
        </authorList>
    </citation>
    <scope>NUCLEOTIDE SEQUENCE [LARGE SCALE GENOMIC DNA]</scope>
    <source>
        <strain evidence="1 2">NL-1724</strain>
    </source>
</reference>
<proteinExistence type="predicted"/>
<evidence type="ECO:0000313" key="2">
    <source>
        <dbReference type="Proteomes" id="UP000320762"/>
    </source>
</evidence>
<gene>
    <name evidence="1" type="ORF">BD626DRAFT_587095</name>
</gene>
<keyword evidence="2" id="KW-1185">Reference proteome</keyword>
<protein>
    <submittedName>
        <fullName evidence="1">Uncharacterized protein</fullName>
    </submittedName>
</protein>
<accession>A0A550BW29</accession>
<dbReference type="Proteomes" id="UP000320762">
    <property type="component" value="Unassembled WGS sequence"/>
</dbReference>